<accession>A0A4Y6UZJ1</accession>
<dbReference type="InterPro" id="IPR027417">
    <property type="entry name" value="P-loop_NTPase"/>
</dbReference>
<dbReference type="KEGG" id="saca:FFV09_14810"/>
<dbReference type="InterPro" id="IPR051943">
    <property type="entry name" value="TRAFAC_Dynamin-like_GTPase"/>
</dbReference>
<reference evidence="3 4" key="1">
    <citation type="submission" date="2019-06" db="EMBL/GenBank/DDBJ databases">
        <title>Saccharibacillus brassicae sp. nov., an endophytic bacterium isolated from Chinese cabbage seeds (Brassica pekinensis).</title>
        <authorList>
            <person name="Jiang L."/>
            <person name="Lee J."/>
            <person name="Kim S.W."/>
        </authorList>
    </citation>
    <scope>NUCLEOTIDE SEQUENCE [LARGE SCALE GENOMIC DNA]</scope>
    <source>
        <strain evidence="4">KCTC 43072 / ATSA2</strain>
    </source>
</reference>
<evidence type="ECO:0000256" key="1">
    <source>
        <dbReference type="SAM" id="Coils"/>
    </source>
</evidence>
<organism evidence="3 4">
    <name type="scientific">Saccharibacillus brassicae</name>
    <dbReference type="NCBI Taxonomy" id="2583377"/>
    <lineage>
        <taxon>Bacteria</taxon>
        <taxon>Bacillati</taxon>
        <taxon>Bacillota</taxon>
        <taxon>Bacilli</taxon>
        <taxon>Bacillales</taxon>
        <taxon>Paenibacillaceae</taxon>
        <taxon>Saccharibacillus</taxon>
    </lineage>
</organism>
<keyword evidence="4" id="KW-1185">Reference proteome</keyword>
<dbReference type="RefSeq" id="WP_141448544.1">
    <property type="nucleotide sequence ID" value="NZ_CP041217.1"/>
</dbReference>
<dbReference type="OrthoDB" id="5477114at2"/>
<sequence length="784" mass="91207">MNVEWIKEQHEERKNSVLSILNKGEAYFLNVAKHHEAQSLASLRNQLENERFSIVVVGEFSAGKSTFLNALMGEKYLPSFTSETTATVNFLRHISELPNSAPQGSGSAIYYKDPNKKTLYSQSDIETIERFVSTKSDLNVVNEIERVELFLDSKFLGDGVVLIDSPGLNGVAEGHKEITEHQIEQSHACIFMFSAEQPGRKTDFEFLAQLKSKVDTIILVINKIDVIKANEQSIEEVMDSLRQNYHQFFPEHTIPEIWPIAAYPALVGRSAKELSYLGREHHSETEKVRYLDSSRIEAFEERLWRFLVQGEKTAQQLKAPADRVNKLLTLRLKEVQELKAGLENSADSDEVSLEIIALEKEVADLEQSIADKKQSFFDEISRIIRETSIRLESRTLEMKQRQSKEIQTWTDLNEVQDDVQQFNNKIIKQYMLTAQKVHDEFVDEFIELLHVQYKDYRHEIEERLNVLPDRSGIFQLETRLDTDAFDFNFGIEEYRTKKENYEEQLEELEKQMVASEENRMTIMEINEARQELQAKLDSVKDREETYRLNLGLRPGVSQTQVEYTEFKNRGGLFGKIADTFKGKQEVTRHKLVTDDFEQKNYDKRVGDMMNKYAEEEKELRTQLNEVQKPGQSEAQVREAVARLQRMYDKKQKEQEKLEREFQKEFQRKNGSALRKVKNQVDDMIDHMEKEVINLLKKELRSQRNLLSDVAVDIIQSNIQQLIRNKKDQLMLRKRQLDSSVNEKEILITGWNIEIATVEELLIDSASVLAELSLIDIDKIFSVNR</sequence>
<dbReference type="InterPro" id="IPR045063">
    <property type="entry name" value="Dynamin_N"/>
</dbReference>
<dbReference type="SUPFAM" id="SSF52540">
    <property type="entry name" value="P-loop containing nucleoside triphosphate hydrolases"/>
    <property type="match status" value="1"/>
</dbReference>
<evidence type="ECO:0000259" key="2">
    <source>
        <dbReference type="Pfam" id="PF00350"/>
    </source>
</evidence>
<keyword evidence="1" id="KW-0175">Coiled coil</keyword>
<dbReference type="EMBL" id="CP041217">
    <property type="protein sequence ID" value="QDH22000.1"/>
    <property type="molecule type" value="Genomic_DNA"/>
</dbReference>
<feature type="coiled-coil region" evidence="1">
    <location>
        <begin position="325"/>
        <end position="375"/>
    </location>
</feature>
<proteinExistence type="predicted"/>
<feature type="domain" description="Dynamin N-terminal" evidence="2">
    <location>
        <begin position="54"/>
        <end position="223"/>
    </location>
</feature>
<dbReference type="AlphaFoldDB" id="A0A4Y6UZJ1"/>
<gene>
    <name evidence="3" type="ORF">FFV09_14810</name>
</gene>
<evidence type="ECO:0000313" key="3">
    <source>
        <dbReference type="EMBL" id="QDH22000.1"/>
    </source>
</evidence>
<dbReference type="PANTHER" id="PTHR43681">
    <property type="entry name" value="TRANSMEMBRANE GTPASE FZO"/>
    <property type="match status" value="1"/>
</dbReference>
<dbReference type="Gene3D" id="3.40.50.300">
    <property type="entry name" value="P-loop containing nucleotide triphosphate hydrolases"/>
    <property type="match status" value="1"/>
</dbReference>
<dbReference type="CDD" id="cd09912">
    <property type="entry name" value="DLP_2"/>
    <property type="match status" value="1"/>
</dbReference>
<feature type="coiled-coil region" evidence="1">
    <location>
        <begin position="605"/>
        <end position="667"/>
    </location>
</feature>
<evidence type="ECO:0000313" key="4">
    <source>
        <dbReference type="Proteomes" id="UP000316968"/>
    </source>
</evidence>
<dbReference type="Proteomes" id="UP000316968">
    <property type="component" value="Chromosome"/>
</dbReference>
<name>A0A4Y6UZJ1_SACBS</name>
<dbReference type="PANTHER" id="PTHR43681:SF1">
    <property type="entry name" value="SARCALUMENIN"/>
    <property type="match status" value="1"/>
</dbReference>
<protein>
    <recommendedName>
        <fullName evidence="2">Dynamin N-terminal domain-containing protein</fullName>
    </recommendedName>
</protein>
<feature type="coiled-coil region" evidence="1">
    <location>
        <begin position="491"/>
        <end position="549"/>
    </location>
</feature>
<dbReference type="Pfam" id="PF00350">
    <property type="entry name" value="Dynamin_N"/>
    <property type="match status" value="1"/>
</dbReference>